<dbReference type="RefSeq" id="WP_191275727.1">
    <property type="nucleotide sequence ID" value="NZ_BNDS01000021.1"/>
</dbReference>
<gene>
    <name evidence="2" type="ORF">AM1BK_39040</name>
</gene>
<organism evidence="2 3">
    <name type="scientific">Neobacillus kokaensis</name>
    <dbReference type="NCBI Taxonomy" id="2759023"/>
    <lineage>
        <taxon>Bacteria</taxon>
        <taxon>Bacillati</taxon>
        <taxon>Bacillota</taxon>
        <taxon>Bacilli</taxon>
        <taxon>Bacillales</taxon>
        <taxon>Bacillaceae</taxon>
        <taxon>Neobacillus</taxon>
    </lineage>
</organism>
<proteinExistence type="predicted"/>
<evidence type="ECO:0000313" key="2">
    <source>
        <dbReference type="EMBL" id="GHI00362.1"/>
    </source>
</evidence>
<dbReference type="EMBL" id="BNDS01000021">
    <property type="protein sequence ID" value="GHI00362.1"/>
    <property type="molecule type" value="Genomic_DNA"/>
</dbReference>
<accession>A0ABQ3NAS7</accession>
<name>A0ABQ3NAS7_9BACI</name>
<reference evidence="2 3" key="1">
    <citation type="journal article" date="2022" name="Int. J. Syst. Evol. Microbiol.">
        <title>Neobacillus kokaensis sp. nov., isolated from soil.</title>
        <authorList>
            <person name="Yuki K."/>
            <person name="Matsubara H."/>
            <person name="Yamaguchi S."/>
        </authorList>
    </citation>
    <scope>NUCLEOTIDE SEQUENCE [LARGE SCALE GENOMIC DNA]</scope>
    <source>
        <strain evidence="2 3">LOB 377</strain>
    </source>
</reference>
<sequence>MENKRFHYDGSFQNHEGSNEEFINEPFKMTDEMRASISGNPYTYMSTDSE</sequence>
<dbReference type="Proteomes" id="UP000637074">
    <property type="component" value="Unassembled WGS sequence"/>
</dbReference>
<keyword evidence="3" id="KW-1185">Reference proteome</keyword>
<feature type="region of interest" description="Disordered" evidence="1">
    <location>
        <begin position="1"/>
        <end position="21"/>
    </location>
</feature>
<comment type="caution">
    <text evidence="2">The sequence shown here is derived from an EMBL/GenBank/DDBJ whole genome shotgun (WGS) entry which is preliminary data.</text>
</comment>
<evidence type="ECO:0000313" key="3">
    <source>
        <dbReference type="Proteomes" id="UP000637074"/>
    </source>
</evidence>
<evidence type="ECO:0000256" key="1">
    <source>
        <dbReference type="SAM" id="MobiDB-lite"/>
    </source>
</evidence>
<protein>
    <submittedName>
        <fullName evidence="2">Uncharacterized protein</fullName>
    </submittedName>
</protein>